<organism evidence="2">
    <name type="scientific">Chromera velia CCMP2878</name>
    <dbReference type="NCBI Taxonomy" id="1169474"/>
    <lineage>
        <taxon>Eukaryota</taxon>
        <taxon>Sar</taxon>
        <taxon>Alveolata</taxon>
        <taxon>Colpodellida</taxon>
        <taxon>Chromeraceae</taxon>
        <taxon>Chromera</taxon>
    </lineage>
</organism>
<dbReference type="EMBL" id="CDMZ01004560">
    <property type="protein sequence ID" value="CUC10565.1"/>
    <property type="molecule type" value="Genomic_DNA"/>
</dbReference>
<evidence type="ECO:0000256" key="1">
    <source>
        <dbReference type="SAM" id="MobiDB-lite"/>
    </source>
</evidence>
<gene>
    <name evidence="2" type="ORF">Cvel_9819.t2.CR1</name>
</gene>
<dbReference type="VEuPathDB" id="CryptoDB:Cvel_9819"/>
<dbReference type="AlphaFoldDB" id="A0A0K6SAG6"/>
<name>A0A0K6SAG6_9ALVE</name>
<protein>
    <submittedName>
        <fullName evidence="2">Uncharacterized protein</fullName>
    </submittedName>
</protein>
<feature type="region of interest" description="Disordered" evidence="1">
    <location>
        <begin position="679"/>
        <end position="701"/>
    </location>
</feature>
<accession>A0A0K6SAG6</accession>
<reference evidence="2" key="1">
    <citation type="submission" date="2014-11" db="EMBL/GenBank/DDBJ databases">
        <title>Molecular phylogeny of cliff fern family Woodsiaceae with morphological implications.</title>
        <authorList>
            <person name="Shao Y.-Z."/>
            <person name="Wei R."/>
            <person name="Zhang X.-C."/>
        </authorList>
    </citation>
    <scope>NUCLEOTIDE SEQUENCE</scope>
</reference>
<feature type="compositionally biased region" description="Low complexity" evidence="1">
    <location>
        <begin position="687"/>
        <end position="701"/>
    </location>
</feature>
<evidence type="ECO:0000313" key="2">
    <source>
        <dbReference type="EMBL" id="CUC10565.1"/>
    </source>
</evidence>
<sequence>MAALTEEQRQHFFNKFRATQPQTAHPDCQPHAHYPYYRFHGPLLPIPPFPRHCLSSAAVEGPQVQRVEKIVYVPKRYVLERTVYVPKIVTQVKEIEVPQVQYVVKPVEKIVEVQQVQIQHVVKEVQVPVKIARPVPVEKIVEVPQQQVVYRDVPVEVLQYREVPRTVHIPNQQVRQVPREVFVSRFIPAPRERIVQVYQPGVKQVPIRREVPVAAPHVKHVETPVPAHVMQQPVAVAVHPPLTMRPPGPPMMTPNGWTDSRTQMPRKMKHSYESAIPSLPLPAQGSSAKLPSESVNVMADVFTPLIDKSSPDGALDELPPLEAFTDFLSVDEGGTTKRSLERWLDSREATVAAAEFSASLAEKESPPTLASLLLDQAFPDNAQRLEKIQSLVSALPVTEGERVRAEMFVLLIERLEAIKPISSDDGDQRRRSVSIKKTEGVGTLLGALVGESAASAVRRRLKEAIGGPHLYLCVPLALSFAKKVGVQGLSSEDVVFLLSLLRGLGNFPCLAGRVGIPVNLFFKNNPSIVFLEKESQREALQTFLSSKIVKGTPDFRAPPASAPKAPPPYAPSPVVPAVPTKESLAQKWLSWSIPPADLPFLLYVVSSLAESLERLASPQQLHPNAGMRAIFAKMLRRNISLMEDFLTKAKEEGRRPEVPCDSEIGMLLKCLEREWKSKASTADNDLSESASTASGSAAEHP</sequence>
<dbReference type="PhylomeDB" id="A0A0K6SAG6"/>
<proteinExistence type="predicted"/>